<reference evidence="4" key="1">
    <citation type="submission" date="2016-10" db="EMBL/GenBank/DDBJ databases">
        <authorList>
            <person name="Varghese N."/>
            <person name="Submissions S."/>
        </authorList>
    </citation>
    <scope>NUCLEOTIDE SEQUENCE [LARGE SCALE GENOMIC DNA]</scope>
    <source>
        <strain evidence="4">ATCC 700379</strain>
    </source>
</reference>
<protein>
    <submittedName>
        <fullName evidence="3">Polyisoprenoid-binding protein YceI</fullName>
    </submittedName>
</protein>
<dbReference type="SUPFAM" id="SSF101874">
    <property type="entry name" value="YceI-like"/>
    <property type="match status" value="1"/>
</dbReference>
<proteinExistence type="inferred from homology"/>
<dbReference type="Gene3D" id="2.40.128.110">
    <property type="entry name" value="Lipid/polyisoprenoid-binding, YceI-like"/>
    <property type="match status" value="1"/>
</dbReference>
<dbReference type="STRING" id="269670.SAMN02982927_00966"/>
<dbReference type="Pfam" id="PF04264">
    <property type="entry name" value="YceI"/>
    <property type="match status" value="1"/>
</dbReference>
<sequence length="174" mass="18980">MAKWTIDSAHTETGFSVKHMGLSNVRGNFKTTSGNVTTDYSGKITAVEVTIDVASIDTRIKDRDDHLKSADFFDAEKFPEIKFVSTKVTASDDGDYEIEGTLTIKGTSKAVTFEAEVGSPVDDPYGLKRNGASLSFAIDRREYGLVWSQSLANGNLVVSNKIKINVEAEFTQNA</sequence>
<evidence type="ECO:0000313" key="4">
    <source>
        <dbReference type="Proteomes" id="UP000198752"/>
    </source>
</evidence>
<keyword evidence="4" id="KW-1185">Reference proteome</keyword>
<dbReference type="RefSeq" id="WP_093670632.1">
    <property type="nucleotide sequence ID" value="NZ_FOOY01000006.1"/>
</dbReference>
<dbReference type="Proteomes" id="UP000198752">
    <property type="component" value="Unassembled WGS sequence"/>
</dbReference>
<dbReference type="PANTHER" id="PTHR34406:SF1">
    <property type="entry name" value="PROTEIN YCEI"/>
    <property type="match status" value="1"/>
</dbReference>
<name>A0A1I2PWY6_9BACL</name>
<organism evidence="3 4">
    <name type="scientific">Sporolactobacillus nakayamae</name>
    <dbReference type="NCBI Taxonomy" id="269670"/>
    <lineage>
        <taxon>Bacteria</taxon>
        <taxon>Bacillati</taxon>
        <taxon>Bacillota</taxon>
        <taxon>Bacilli</taxon>
        <taxon>Bacillales</taxon>
        <taxon>Sporolactobacillaceae</taxon>
        <taxon>Sporolactobacillus</taxon>
    </lineage>
</organism>
<gene>
    <name evidence="3" type="ORF">SAMN02982927_00966</name>
</gene>
<dbReference type="InterPro" id="IPR036761">
    <property type="entry name" value="TTHA0802/YceI-like_sf"/>
</dbReference>
<dbReference type="OrthoDB" id="9811006at2"/>
<dbReference type="SMART" id="SM00867">
    <property type="entry name" value="YceI"/>
    <property type="match status" value="1"/>
</dbReference>
<dbReference type="InterPro" id="IPR007372">
    <property type="entry name" value="Lipid/polyisoprenoid-bd_YceI"/>
</dbReference>
<feature type="domain" description="Lipid/polyisoprenoid-binding YceI-like" evidence="2">
    <location>
        <begin position="3"/>
        <end position="171"/>
    </location>
</feature>
<dbReference type="AlphaFoldDB" id="A0A1I2PWY6"/>
<accession>A0A1I2PWY6</accession>
<dbReference type="PANTHER" id="PTHR34406">
    <property type="entry name" value="PROTEIN YCEI"/>
    <property type="match status" value="1"/>
</dbReference>
<evidence type="ECO:0000256" key="1">
    <source>
        <dbReference type="ARBA" id="ARBA00008812"/>
    </source>
</evidence>
<dbReference type="EMBL" id="FOOY01000006">
    <property type="protein sequence ID" value="SFG20775.1"/>
    <property type="molecule type" value="Genomic_DNA"/>
</dbReference>
<comment type="similarity">
    <text evidence="1">Belongs to the UPF0312 family.</text>
</comment>
<evidence type="ECO:0000313" key="3">
    <source>
        <dbReference type="EMBL" id="SFG20775.1"/>
    </source>
</evidence>
<evidence type="ECO:0000259" key="2">
    <source>
        <dbReference type="SMART" id="SM00867"/>
    </source>
</evidence>